<dbReference type="Proteomes" id="UP001303373">
    <property type="component" value="Chromosome 12"/>
</dbReference>
<keyword evidence="3 6" id="KW-1133">Transmembrane helix</keyword>
<dbReference type="InterPro" id="IPR020846">
    <property type="entry name" value="MFS_dom"/>
</dbReference>
<dbReference type="AlphaFoldDB" id="A0AAQ3R799"/>
<feature type="region of interest" description="Disordered" evidence="5">
    <location>
        <begin position="302"/>
        <end position="322"/>
    </location>
</feature>
<evidence type="ECO:0000256" key="3">
    <source>
        <dbReference type="ARBA" id="ARBA00022989"/>
    </source>
</evidence>
<comment type="subcellular location">
    <subcellularLocation>
        <location evidence="1">Membrane</location>
        <topology evidence="1">Multi-pass membrane protein</topology>
    </subcellularLocation>
</comment>
<accession>A0AAQ3R799</accession>
<dbReference type="Pfam" id="PF07690">
    <property type="entry name" value="MFS_1"/>
    <property type="match status" value="1"/>
</dbReference>
<feature type="transmembrane region" description="Helical" evidence="6">
    <location>
        <begin position="274"/>
        <end position="294"/>
    </location>
</feature>
<evidence type="ECO:0000313" key="8">
    <source>
        <dbReference type="EMBL" id="WPH04176.1"/>
    </source>
</evidence>
<evidence type="ECO:0000256" key="5">
    <source>
        <dbReference type="SAM" id="MobiDB-lite"/>
    </source>
</evidence>
<feature type="transmembrane region" description="Helical" evidence="6">
    <location>
        <begin position="183"/>
        <end position="205"/>
    </location>
</feature>
<feature type="transmembrane region" description="Helical" evidence="6">
    <location>
        <begin position="428"/>
        <end position="444"/>
    </location>
</feature>
<organism evidence="8 9">
    <name type="scientific">Acrodontium crateriforme</name>
    <dbReference type="NCBI Taxonomy" id="150365"/>
    <lineage>
        <taxon>Eukaryota</taxon>
        <taxon>Fungi</taxon>
        <taxon>Dikarya</taxon>
        <taxon>Ascomycota</taxon>
        <taxon>Pezizomycotina</taxon>
        <taxon>Dothideomycetes</taxon>
        <taxon>Dothideomycetidae</taxon>
        <taxon>Mycosphaerellales</taxon>
        <taxon>Teratosphaeriaceae</taxon>
        <taxon>Acrodontium</taxon>
    </lineage>
</organism>
<dbReference type="PANTHER" id="PTHR23507:SF1">
    <property type="entry name" value="FI18259P1-RELATED"/>
    <property type="match status" value="1"/>
</dbReference>
<feature type="transmembrane region" description="Helical" evidence="6">
    <location>
        <begin position="450"/>
        <end position="470"/>
    </location>
</feature>
<evidence type="ECO:0000313" key="9">
    <source>
        <dbReference type="Proteomes" id="UP001303373"/>
    </source>
</evidence>
<evidence type="ECO:0000256" key="1">
    <source>
        <dbReference type="ARBA" id="ARBA00004141"/>
    </source>
</evidence>
<gene>
    <name evidence="8" type="ORF">R9X50_00706400</name>
</gene>
<feature type="transmembrane region" description="Helical" evidence="6">
    <location>
        <begin position="211"/>
        <end position="234"/>
    </location>
</feature>
<name>A0AAQ3R799_9PEZI</name>
<dbReference type="Gene3D" id="1.20.1250.20">
    <property type="entry name" value="MFS general substrate transporter like domains"/>
    <property type="match status" value="1"/>
</dbReference>
<evidence type="ECO:0000256" key="4">
    <source>
        <dbReference type="ARBA" id="ARBA00023136"/>
    </source>
</evidence>
<feature type="transmembrane region" description="Helical" evidence="6">
    <location>
        <begin position="353"/>
        <end position="376"/>
    </location>
</feature>
<feature type="transmembrane region" description="Helical" evidence="6">
    <location>
        <begin position="388"/>
        <end position="407"/>
    </location>
</feature>
<dbReference type="EMBL" id="CP138591">
    <property type="protein sequence ID" value="WPH04176.1"/>
    <property type="molecule type" value="Genomic_DNA"/>
</dbReference>
<dbReference type="PROSITE" id="PS50850">
    <property type="entry name" value="MFS"/>
    <property type="match status" value="1"/>
</dbReference>
<dbReference type="GO" id="GO:0016020">
    <property type="term" value="C:membrane"/>
    <property type="evidence" value="ECO:0007669"/>
    <property type="project" value="UniProtKB-SubCell"/>
</dbReference>
<evidence type="ECO:0000256" key="2">
    <source>
        <dbReference type="ARBA" id="ARBA00022692"/>
    </source>
</evidence>
<feature type="transmembrane region" description="Helical" evidence="6">
    <location>
        <begin position="246"/>
        <end position="268"/>
    </location>
</feature>
<keyword evidence="9" id="KW-1185">Reference proteome</keyword>
<reference evidence="8 9" key="1">
    <citation type="submission" date="2023-11" db="EMBL/GenBank/DDBJ databases">
        <title>An acidophilic fungus is an integral part of prey digestion in a carnivorous sundew plant.</title>
        <authorList>
            <person name="Tsai I.J."/>
        </authorList>
    </citation>
    <scope>NUCLEOTIDE SEQUENCE [LARGE SCALE GENOMIC DNA]</scope>
    <source>
        <strain evidence="8">169a</strain>
    </source>
</reference>
<dbReference type="GO" id="GO:0022857">
    <property type="term" value="F:transmembrane transporter activity"/>
    <property type="evidence" value="ECO:0007669"/>
    <property type="project" value="InterPro"/>
</dbReference>
<sequence>MTFKNTRPVSPEDYNALSNMDNHKKPGTRSINASMAVDATETSPLLASSSDNDSDQGDVLELHKAGLIHSRHAIMWTVTLSVLLISLADQIAIPPLSRIMESIVCYEYFEKVDPSQILVDRAHVRPGALGGVLENNCKVDAVQSEVANLQGYQLFFDGFPSLLLAVPFGWAADRIGRKPVIMLGLFSFVLKVGWIEIVLWFWQIFDIRLMWLSSLHGLLGGSSPVIVTISFVVLSDVTPSAERAAVFVRLGAVNFVASLVMPPVAAWLMTRNPWIPALLGLLGYALTVMSYIAVPETKDYRAHSSSNPPSPPPEPVPEVNSKTTQESHLRLLGSRWLVQLRNSTAFLTHDYRVLLLIFIFLGHQLIGVASQLLLLYCSKRYDITMAKSTILVTVFSGLKSGLCFFVLPYISNATMKYLHYSTMKKDLYLTRISFALVAAGWTIMGLAPNIPIMIIGMVINSLGAGAYLMIRAYIISLVPAHHVARVLTIASLTETAGSMFGGPLLSTLYERGLHLGGGWVGLPWYFIGILTFVFVGLLMIIRMQPGESETITSDFEDES</sequence>
<keyword evidence="4 6" id="KW-0472">Membrane</keyword>
<feature type="region of interest" description="Disordered" evidence="5">
    <location>
        <begin position="1"/>
        <end position="29"/>
    </location>
</feature>
<keyword evidence="2 6" id="KW-0812">Transmembrane</keyword>
<evidence type="ECO:0000256" key="6">
    <source>
        <dbReference type="SAM" id="Phobius"/>
    </source>
</evidence>
<feature type="transmembrane region" description="Helical" evidence="6">
    <location>
        <begin position="482"/>
        <end position="502"/>
    </location>
</feature>
<dbReference type="InterPro" id="IPR036259">
    <property type="entry name" value="MFS_trans_sf"/>
</dbReference>
<dbReference type="InterPro" id="IPR011701">
    <property type="entry name" value="MFS"/>
</dbReference>
<dbReference type="PANTHER" id="PTHR23507">
    <property type="entry name" value="ZGC:174356"/>
    <property type="match status" value="1"/>
</dbReference>
<feature type="domain" description="Major facilitator superfamily (MFS) profile" evidence="7">
    <location>
        <begin position="74"/>
        <end position="548"/>
    </location>
</feature>
<protein>
    <submittedName>
        <fullName evidence="8">MFS general substrate transporter</fullName>
    </submittedName>
</protein>
<dbReference type="SUPFAM" id="SSF103473">
    <property type="entry name" value="MFS general substrate transporter"/>
    <property type="match status" value="1"/>
</dbReference>
<feature type="transmembrane region" description="Helical" evidence="6">
    <location>
        <begin position="522"/>
        <end position="541"/>
    </location>
</feature>
<evidence type="ECO:0000259" key="7">
    <source>
        <dbReference type="PROSITE" id="PS50850"/>
    </source>
</evidence>
<proteinExistence type="predicted"/>